<comment type="caution">
    <text evidence="1">The sequence shown here is derived from an EMBL/GenBank/DDBJ whole genome shotgun (WGS) entry which is preliminary data.</text>
</comment>
<evidence type="ECO:0000313" key="1">
    <source>
        <dbReference type="EMBL" id="MEQ2181207.1"/>
    </source>
</evidence>
<evidence type="ECO:0008006" key="3">
    <source>
        <dbReference type="Google" id="ProtNLM"/>
    </source>
</evidence>
<keyword evidence="2" id="KW-1185">Reference proteome</keyword>
<sequence>VISLPYAEIVEPFEGWFDLAAKSSRIDYYHERLMLPPTSNIPLLSLSPGQVSTYQLGAQQQFGVSYKITPETTEKEQNVMKCFQVNGTKDEVVKAQASLPDVQGFQVCLCTFC</sequence>
<accession>A0ABV0PCS7</accession>
<dbReference type="EMBL" id="JAHRIO010070459">
    <property type="protein sequence ID" value="MEQ2181207.1"/>
    <property type="molecule type" value="Genomic_DNA"/>
</dbReference>
<evidence type="ECO:0000313" key="2">
    <source>
        <dbReference type="Proteomes" id="UP001476798"/>
    </source>
</evidence>
<gene>
    <name evidence="1" type="ORF">GOODEAATRI_009025</name>
</gene>
<protein>
    <recommendedName>
        <fullName evidence="3">Apolipoprotein B</fullName>
    </recommendedName>
</protein>
<feature type="non-terminal residue" evidence="1">
    <location>
        <position position="1"/>
    </location>
</feature>
<reference evidence="1 2" key="1">
    <citation type="submission" date="2021-06" db="EMBL/GenBank/DDBJ databases">
        <authorList>
            <person name="Palmer J.M."/>
        </authorList>
    </citation>
    <scope>NUCLEOTIDE SEQUENCE [LARGE SCALE GENOMIC DNA]</scope>
    <source>
        <strain evidence="1 2">GA_2019</strain>
        <tissue evidence="1">Muscle</tissue>
    </source>
</reference>
<name>A0ABV0PCS7_9TELE</name>
<organism evidence="1 2">
    <name type="scientific">Goodea atripinnis</name>
    <dbReference type="NCBI Taxonomy" id="208336"/>
    <lineage>
        <taxon>Eukaryota</taxon>
        <taxon>Metazoa</taxon>
        <taxon>Chordata</taxon>
        <taxon>Craniata</taxon>
        <taxon>Vertebrata</taxon>
        <taxon>Euteleostomi</taxon>
        <taxon>Actinopterygii</taxon>
        <taxon>Neopterygii</taxon>
        <taxon>Teleostei</taxon>
        <taxon>Neoteleostei</taxon>
        <taxon>Acanthomorphata</taxon>
        <taxon>Ovalentaria</taxon>
        <taxon>Atherinomorphae</taxon>
        <taxon>Cyprinodontiformes</taxon>
        <taxon>Goodeidae</taxon>
        <taxon>Goodea</taxon>
    </lineage>
</organism>
<dbReference type="Proteomes" id="UP001476798">
    <property type="component" value="Unassembled WGS sequence"/>
</dbReference>
<proteinExistence type="predicted"/>